<dbReference type="EMBL" id="SJPW01000005">
    <property type="protein sequence ID" value="TWU50507.1"/>
    <property type="molecule type" value="Genomic_DNA"/>
</dbReference>
<comment type="caution">
    <text evidence="3">The sequence shown here is derived from an EMBL/GenBank/DDBJ whole genome shotgun (WGS) entry which is preliminary data.</text>
</comment>
<dbReference type="AlphaFoldDB" id="A0A5C6ER11"/>
<feature type="region of interest" description="Disordered" evidence="1">
    <location>
        <begin position="1"/>
        <end position="26"/>
    </location>
</feature>
<keyword evidence="2" id="KW-1133">Transmembrane helix</keyword>
<proteinExistence type="predicted"/>
<evidence type="ECO:0000313" key="3">
    <source>
        <dbReference type="EMBL" id="TWU50507.1"/>
    </source>
</evidence>
<reference evidence="3 4" key="1">
    <citation type="submission" date="2019-02" db="EMBL/GenBank/DDBJ databases">
        <title>Deep-cultivation of Planctomycetes and their phenomic and genomic characterization uncovers novel biology.</title>
        <authorList>
            <person name="Wiegand S."/>
            <person name="Jogler M."/>
            <person name="Boedeker C."/>
            <person name="Pinto D."/>
            <person name="Vollmers J."/>
            <person name="Rivas-Marin E."/>
            <person name="Kohn T."/>
            <person name="Peeters S.H."/>
            <person name="Heuer A."/>
            <person name="Rast P."/>
            <person name="Oberbeckmann S."/>
            <person name="Bunk B."/>
            <person name="Jeske O."/>
            <person name="Meyerdierks A."/>
            <person name="Storesund J.E."/>
            <person name="Kallscheuer N."/>
            <person name="Luecker S."/>
            <person name="Lage O.M."/>
            <person name="Pohl T."/>
            <person name="Merkel B.J."/>
            <person name="Hornburger P."/>
            <person name="Mueller R.-W."/>
            <person name="Bruemmer F."/>
            <person name="Labrenz M."/>
            <person name="Spormann A.M."/>
            <person name="Op Den Camp H."/>
            <person name="Overmann J."/>
            <person name="Amann R."/>
            <person name="Jetten M.S.M."/>
            <person name="Mascher T."/>
            <person name="Medema M.H."/>
            <person name="Devos D.P."/>
            <person name="Kaster A.-K."/>
            <person name="Ovreas L."/>
            <person name="Rohde M."/>
            <person name="Galperin M.Y."/>
            <person name="Jogler C."/>
        </authorList>
    </citation>
    <scope>NUCLEOTIDE SEQUENCE [LARGE SCALE GENOMIC DNA]</scope>
    <source>
        <strain evidence="3 4">Poly51</strain>
    </source>
</reference>
<evidence type="ECO:0000256" key="1">
    <source>
        <dbReference type="SAM" id="MobiDB-lite"/>
    </source>
</evidence>
<accession>A0A5C6ER11</accession>
<dbReference type="Proteomes" id="UP000318288">
    <property type="component" value="Unassembled WGS sequence"/>
</dbReference>
<name>A0A5C6ER11_9BACT</name>
<gene>
    <name evidence="3" type="ORF">Poly51_37970</name>
</gene>
<evidence type="ECO:0000256" key="2">
    <source>
        <dbReference type="SAM" id="Phobius"/>
    </source>
</evidence>
<evidence type="ECO:0000313" key="4">
    <source>
        <dbReference type="Proteomes" id="UP000318288"/>
    </source>
</evidence>
<feature type="transmembrane region" description="Helical" evidence="2">
    <location>
        <begin position="38"/>
        <end position="58"/>
    </location>
</feature>
<organism evidence="3 4">
    <name type="scientific">Rubripirellula tenax</name>
    <dbReference type="NCBI Taxonomy" id="2528015"/>
    <lineage>
        <taxon>Bacteria</taxon>
        <taxon>Pseudomonadati</taxon>
        <taxon>Planctomycetota</taxon>
        <taxon>Planctomycetia</taxon>
        <taxon>Pirellulales</taxon>
        <taxon>Pirellulaceae</taxon>
        <taxon>Rubripirellula</taxon>
    </lineage>
</organism>
<keyword evidence="4" id="KW-1185">Reference proteome</keyword>
<sequence length="254" mass="27886">MGSSLEFAEATDTLKPPTHSTRIPFSTLKSPMKPRLKIVVAVVVVLLTLAAIIVPQLIPKPYVATASQQRQFTLNCDFAKFRQIMVRTNATKAIVNRDGMELINESIEELNLDSSKDERPLLNAILGKSKSELDAIRTITVSVNDPYAKVDQLKLRQVADIDTDQMNVNTAAIGRQGNIHDYATTLTASRDGNETKVELTLDMKIELSLPSMFRGRADTQVADTATNALADQEAAITELVIENADKALILPKLK</sequence>
<protein>
    <submittedName>
        <fullName evidence="3">Uncharacterized protein</fullName>
    </submittedName>
</protein>
<keyword evidence="2" id="KW-0812">Transmembrane</keyword>
<keyword evidence="2" id="KW-0472">Membrane</keyword>